<accession>A0A2I0K8G3</accession>
<dbReference type="GeneID" id="116215545"/>
<keyword evidence="6" id="KW-1185">Reference proteome</keyword>
<dbReference type="SUPFAM" id="SSF47954">
    <property type="entry name" value="Cyclin-like"/>
    <property type="match status" value="2"/>
</dbReference>
<evidence type="ECO:0000313" key="5">
    <source>
        <dbReference type="EMBL" id="PKI64837.1"/>
    </source>
</evidence>
<comment type="caution">
    <text evidence="5">The sequence shown here is derived from an EMBL/GenBank/DDBJ whole genome shotgun (WGS) entry which is preliminary data.</text>
</comment>
<dbReference type="EMBL" id="PGOL01000791">
    <property type="protein sequence ID" value="PKI64837.1"/>
    <property type="molecule type" value="Genomic_DNA"/>
</dbReference>
<dbReference type="Pfam" id="PF00134">
    <property type="entry name" value="Cyclin_N"/>
    <property type="match status" value="1"/>
</dbReference>
<keyword evidence="3" id="KW-0195">Cyclin</keyword>
<dbReference type="GO" id="GO:0051301">
    <property type="term" value="P:cell division"/>
    <property type="evidence" value="ECO:0007669"/>
    <property type="project" value="UniProtKB-KW"/>
</dbReference>
<dbReference type="FunFam" id="1.10.472.10:FF:000069">
    <property type="entry name" value="Cyclin-D5-1"/>
    <property type="match status" value="1"/>
</dbReference>
<dbReference type="OrthoDB" id="306099at2759"/>
<dbReference type="InterPro" id="IPR013763">
    <property type="entry name" value="Cyclin-like_dom"/>
</dbReference>
<protein>
    <submittedName>
        <fullName evidence="5">Uncharacterized protein</fullName>
    </submittedName>
</protein>
<sequence>MKEDGETAMEDESLSCFLCEESESCLDDEEEDTLVGVDGSNGFRFDPCNEEEEQEYVKMLLDRERDSGWFRHGDHRPSGDWIKRARAEAFSWILRTQALFGFQFQTAYLSMTYFDQFLSKRSPTREDNWAIRLLAVACLSLAAKMEEVRVPLLSEFNTKDHSFRGQVVQGMELLVLKTLEWRIRSTTPFLFLHFFVSKLSSHPLGTELLPKTIQLILGITKEIDIFDHQPSTIAAAAVLATSFNEITKEVLGCKLNCDSCCARLDVDAVFTCYGIMRGLDMDKFLNVGPTTPPDPTSSVSSSGSSPLSLTSSAASNRKRKRLAFDENDRGCEGPDDKK</sequence>
<dbReference type="AlphaFoldDB" id="A0A2I0K8G3"/>
<evidence type="ECO:0000313" key="6">
    <source>
        <dbReference type="Proteomes" id="UP000233551"/>
    </source>
</evidence>
<evidence type="ECO:0000256" key="4">
    <source>
        <dbReference type="ARBA" id="ARBA00023306"/>
    </source>
</evidence>
<dbReference type="SMART" id="SM00385">
    <property type="entry name" value="CYCLIN"/>
    <property type="match status" value="1"/>
</dbReference>
<proteinExistence type="inferred from homology"/>
<name>A0A2I0K8G3_PUNGR</name>
<evidence type="ECO:0000256" key="3">
    <source>
        <dbReference type="ARBA" id="ARBA00023127"/>
    </source>
</evidence>
<dbReference type="CDD" id="cd20544">
    <property type="entry name" value="CYCLIN_AtCycD-like_rpt2"/>
    <property type="match status" value="1"/>
</dbReference>
<organism evidence="5 6">
    <name type="scientific">Punica granatum</name>
    <name type="common">Pomegranate</name>
    <dbReference type="NCBI Taxonomy" id="22663"/>
    <lineage>
        <taxon>Eukaryota</taxon>
        <taxon>Viridiplantae</taxon>
        <taxon>Streptophyta</taxon>
        <taxon>Embryophyta</taxon>
        <taxon>Tracheophyta</taxon>
        <taxon>Spermatophyta</taxon>
        <taxon>Magnoliopsida</taxon>
        <taxon>eudicotyledons</taxon>
        <taxon>Gunneridae</taxon>
        <taxon>Pentapetalae</taxon>
        <taxon>rosids</taxon>
        <taxon>malvids</taxon>
        <taxon>Myrtales</taxon>
        <taxon>Lythraceae</taxon>
        <taxon>Punica</taxon>
    </lineage>
</organism>
<comment type="similarity">
    <text evidence="1">Belongs to the cyclin family. Cyclin D subfamily.</text>
</comment>
<keyword evidence="2" id="KW-0132">Cell division</keyword>
<dbReference type="InterPro" id="IPR036915">
    <property type="entry name" value="Cyclin-like_sf"/>
</dbReference>
<gene>
    <name evidence="5" type="ORF">CRG98_014752</name>
</gene>
<dbReference type="InterPro" id="IPR006671">
    <property type="entry name" value="Cyclin_N"/>
</dbReference>
<dbReference type="CDD" id="cd20543">
    <property type="entry name" value="CYCLIN_AtCycD-like_rpt1"/>
    <property type="match status" value="1"/>
</dbReference>
<dbReference type="STRING" id="22663.A0A2I0K8G3"/>
<dbReference type="Proteomes" id="UP000233551">
    <property type="component" value="Unassembled WGS sequence"/>
</dbReference>
<evidence type="ECO:0000256" key="1">
    <source>
        <dbReference type="ARBA" id="ARBA00009065"/>
    </source>
</evidence>
<dbReference type="PANTHER" id="PTHR10177">
    <property type="entry name" value="CYCLINS"/>
    <property type="match status" value="1"/>
</dbReference>
<evidence type="ECO:0000256" key="2">
    <source>
        <dbReference type="ARBA" id="ARBA00022618"/>
    </source>
</evidence>
<dbReference type="Gene3D" id="1.10.472.10">
    <property type="entry name" value="Cyclin-like"/>
    <property type="match status" value="1"/>
</dbReference>
<dbReference type="InterPro" id="IPR039361">
    <property type="entry name" value="Cyclin"/>
</dbReference>
<keyword evidence="4" id="KW-0131">Cell cycle</keyword>
<reference evidence="5 6" key="1">
    <citation type="submission" date="2017-11" db="EMBL/GenBank/DDBJ databases">
        <title>De-novo sequencing of pomegranate (Punica granatum L.) genome.</title>
        <authorList>
            <person name="Akparov Z."/>
            <person name="Amiraslanov A."/>
            <person name="Hajiyeva S."/>
            <person name="Abbasov M."/>
            <person name="Kaur K."/>
            <person name="Hamwieh A."/>
            <person name="Solovyev V."/>
            <person name="Salamov A."/>
            <person name="Braich B."/>
            <person name="Kosarev P."/>
            <person name="Mahmoud A."/>
            <person name="Hajiyev E."/>
            <person name="Babayeva S."/>
            <person name="Izzatullayeva V."/>
            <person name="Mammadov A."/>
            <person name="Mammadov A."/>
            <person name="Sharifova S."/>
            <person name="Ojaghi J."/>
            <person name="Eynullazada K."/>
            <person name="Bayramov B."/>
            <person name="Abdulazimova A."/>
            <person name="Shahmuradov I."/>
        </authorList>
    </citation>
    <scope>NUCLEOTIDE SEQUENCE [LARGE SCALE GENOMIC DNA]</scope>
    <source>
        <strain evidence="6">cv. AG2017</strain>
        <tissue evidence="5">Leaf</tissue>
    </source>
</reference>